<comment type="subunit">
    <text evidence="8">Interacts with UBE2C/UbcH10 (E2 ubiquitin-conjugating enzyme). In vitro, interacts with cyclin-B.</text>
</comment>
<evidence type="ECO:0000313" key="11">
    <source>
        <dbReference type="Proteomes" id="UP000694545"/>
    </source>
</evidence>
<dbReference type="Ensembl" id="ENSVKKT00000029854.1">
    <property type="protein sequence ID" value="ENSVKKP00000029162.1"/>
    <property type="gene ID" value="ENSVKKG00000018764.1"/>
</dbReference>
<protein>
    <recommendedName>
        <fullName evidence="3">E3 ubiquitin-protein ligase E3D</fullName>
        <ecNumber evidence="2">2.3.2.26</ecNumber>
    </recommendedName>
    <alternativeName>
        <fullName evidence="6">HECT-type E3 ubiquitin transferase E3D</fullName>
    </alternativeName>
    <alternativeName>
        <fullName evidence="5">UbcH10-binding protein with a HECT-like domain</fullName>
    </alternativeName>
    <alternativeName>
        <fullName evidence="4">Ubiquitin-conjugating enzyme E2C-binding protein</fullName>
    </alternativeName>
</protein>
<comment type="function">
    <text evidence="7">E3 ubiquitin-protein ligase which accepts ubiquitin from specific E2 ubiquitin-conjugating enzymes, and transfers it to substrates, generally promoting their degradation by the proteasome. Independently of its E3 ubiquitin-protein ligase activity, acts as an inhibitor of CPSF3 endonuclease activity by blocking CPSF3 active site.</text>
</comment>
<evidence type="ECO:0000313" key="10">
    <source>
        <dbReference type="Ensembl" id="ENSVKKP00000029162.1"/>
    </source>
</evidence>
<reference evidence="10" key="1">
    <citation type="submission" date="2025-08" db="UniProtKB">
        <authorList>
            <consortium name="Ensembl"/>
        </authorList>
    </citation>
    <scope>IDENTIFICATION</scope>
</reference>
<sequence length="191" mass="21583">MLLGNANVSSFSVSWPAVFLFYSNLFFQIMPVLNSLCKLPFLFQNRSDFIQSVVAQCLVELSAARSTFRFSIQATDGTVYILVWLLNSDTLLMESAGNLESSNVFTLLESTTSSDSRSSEIWKAIKVLYHPCIKNRNKDLVDAWENDFGVHPLTFPSKTCLELLLILSQSNASLPPSLRRMDFFQVLKSFM</sequence>
<name>A0A8D2LXB1_VARKO</name>
<keyword evidence="9" id="KW-1133">Transmembrane helix</keyword>
<proteinExistence type="predicted"/>
<dbReference type="Proteomes" id="UP000694545">
    <property type="component" value="Unplaced"/>
</dbReference>
<dbReference type="GO" id="GO:0000151">
    <property type="term" value="C:ubiquitin ligase complex"/>
    <property type="evidence" value="ECO:0007669"/>
    <property type="project" value="TreeGrafter"/>
</dbReference>
<reference evidence="10" key="2">
    <citation type="submission" date="2025-09" db="UniProtKB">
        <authorList>
            <consortium name="Ensembl"/>
        </authorList>
    </citation>
    <scope>IDENTIFICATION</scope>
</reference>
<accession>A0A8D2LXB1</accession>
<dbReference type="Pfam" id="PF09814">
    <property type="entry name" value="HECT_2"/>
    <property type="match status" value="1"/>
</dbReference>
<evidence type="ECO:0000256" key="2">
    <source>
        <dbReference type="ARBA" id="ARBA00012485"/>
    </source>
</evidence>
<dbReference type="GO" id="GO:0043161">
    <property type="term" value="P:proteasome-mediated ubiquitin-dependent protein catabolic process"/>
    <property type="evidence" value="ECO:0007669"/>
    <property type="project" value="TreeGrafter"/>
</dbReference>
<evidence type="ECO:0000256" key="7">
    <source>
        <dbReference type="ARBA" id="ARBA00053831"/>
    </source>
</evidence>
<keyword evidence="11" id="KW-1185">Reference proteome</keyword>
<feature type="transmembrane region" description="Helical" evidence="9">
    <location>
        <begin position="15"/>
        <end position="37"/>
    </location>
</feature>
<dbReference type="GO" id="GO:0005634">
    <property type="term" value="C:nucleus"/>
    <property type="evidence" value="ECO:0007669"/>
    <property type="project" value="TreeGrafter"/>
</dbReference>
<dbReference type="PANTHER" id="PTHR31531">
    <property type="entry name" value="E3 UBIQUITIN-PROTEIN LIGASE E3D FAMILY MEMBER"/>
    <property type="match status" value="1"/>
</dbReference>
<dbReference type="EC" id="2.3.2.26" evidence="2"/>
<keyword evidence="9" id="KW-0472">Membrane</keyword>
<dbReference type="AlphaFoldDB" id="A0A8D2LXB1"/>
<evidence type="ECO:0000256" key="4">
    <source>
        <dbReference type="ARBA" id="ARBA00029737"/>
    </source>
</evidence>
<dbReference type="GO" id="GO:0005829">
    <property type="term" value="C:cytosol"/>
    <property type="evidence" value="ECO:0007669"/>
    <property type="project" value="TreeGrafter"/>
</dbReference>
<comment type="catalytic activity">
    <reaction evidence="1">
        <text>S-ubiquitinyl-[E2 ubiquitin-conjugating enzyme]-L-cysteine + [acceptor protein]-L-lysine = [E2 ubiquitin-conjugating enzyme]-L-cysteine + N(6)-ubiquitinyl-[acceptor protein]-L-lysine.</text>
        <dbReference type="EC" id="2.3.2.26"/>
    </reaction>
</comment>
<evidence type="ECO:0000256" key="3">
    <source>
        <dbReference type="ARBA" id="ARBA00013646"/>
    </source>
</evidence>
<evidence type="ECO:0000256" key="8">
    <source>
        <dbReference type="ARBA" id="ARBA00064185"/>
    </source>
</evidence>
<keyword evidence="9" id="KW-0812">Transmembrane</keyword>
<dbReference type="GO" id="GO:0061630">
    <property type="term" value="F:ubiquitin protein ligase activity"/>
    <property type="evidence" value="ECO:0007669"/>
    <property type="project" value="UniProtKB-EC"/>
</dbReference>
<organism evidence="10 11">
    <name type="scientific">Varanus komodoensis</name>
    <name type="common">Komodo dragon</name>
    <dbReference type="NCBI Taxonomy" id="61221"/>
    <lineage>
        <taxon>Eukaryota</taxon>
        <taxon>Metazoa</taxon>
        <taxon>Chordata</taxon>
        <taxon>Craniata</taxon>
        <taxon>Vertebrata</taxon>
        <taxon>Euteleostomi</taxon>
        <taxon>Lepidosauria</taxon>
        <taxon>Squamata</taxon>
        <taxon>Bifurcata</taxon>
        <taxon>Unidentata</taxon>
        <taxon>Episquamata</taxon>
        <taxon>Toxicofera</taxon>
        <taxon>Anguimorpha</taxon>
        <taxon>Paleoanguimorpha</taxon>
        <taxon>Varanoidea</taxon>
        <taxon>Varanidae</taxon>
        <taxon>Varanus</taxon>
    </lineage>
</organism>
<dbReference type="GO" id="GO:0051865">
    <property type="term" value="P:protein autoubiquitination"/>
    <property type="evidence" value="ECO:0007669"/>
    <property type="project" value="TreeGrafter"/>
</dbReference>
<evidence type="ECO:0000256" key="1">
    <source>
        <dbReference type="ARBA" id="ARBA00000885"/>
    </source>
</evidence>
<dbReference type="OMA" id="VDAWEND"/>
<dbReference type="GO" id="GO:0030332">
    <property type="term" value="F:cyclin binding"/>
    <property type="evidence" value="ECO:0007669"/>
    <property type="project" value="TreeGrafter"/>
</dbReference>
<evidence type="ECO:0000256" key="6">
    <source>
        <dbReference type="ARBA" id="ARBA00032298"/>
    </source>
</evidence>
<dbReference type="GO" id="GO:0006513">
    <property type="term" value="P:protein monoubiquitination"/>
    <property type="evidence" value="ECO:0007669"/>
    <property type="project" value="TreeGrafter"/>
</dbReference>
<evidence type="ECO:0000256" key="9">
    <source>
        <dbReference type="SAM" id="Phobius"/>
    </source>
</evidence>
<dbReference type="GO" id="GO:0031624">
    <property type="term" value="F:ubiquitin conjugating enzyme binding"/>
    <property type="evidence" value="ECO:0007669"/>
    <property type="project" value="TreeGrafter"/>
</dbReference>
<evidence type="ECO:0000256" key="5">
    <source>
        <dbReference type="ARBA" id="ARBA00032234"/>
    </source>
</evidence>
<dbReference type="PANTHER" id="PTHR31531:SF2">
    <property type="entry name" value="E3 UBIQUITIN-PROTEIN LIGASE E3D"/>
    <property type="match status" value="1"/>
</dbReference>
<dbReference type="GO" id="GO:0000209">
    <property type="term" value="P:protein polyubiquitination"/>
    <property type="evidence" value="ECO:0007669"/>
    <property type="project" value="TreeGrafter"/>
</dbReference>
<dbReference type="InterPro" id="IPR019193">
    <property type="entry name" value="UBQ-conj_enz_E2-bd_prot"/>
</dbReference>